<feature type="non-terminal residue" evidence="1">
    <location>
        <position position="1"/>
    </location>
</feature>
<reference evidence="1" key="1">
    <citation type="submission" date="2021-06" db="EMBL/GenBank/DDBJ databases">
        <authorList>
            <person name="Kallberg Y."/>
            <person name="Tangrot J."/>
            <person name="Rosling A."/>
        </authorList>
    </citation>
    <scope>NUCLEOTIDE SEQUENCE</scope>
    <source>
        <strain evidence="1">28 12/20/2015</strain>
    </source>
</reference>
<organism evidence="1 2">
    <name type="scientific">Cetraspora pellucida</name>
    <dbReference type="NCBI Taxonomy" id="1433469"/>
    <lineage>
        <taxon>Eukaryota</taxon>
        <taxon>Fungi</taxon>
        <taxon>Fungi incertae sedis</taxon>
        <taxon>Mucoromycota</taxon>
        <taxon>Glomeromycotina</taxon>
        <taxon>Glomeromycetes</taxon>
        <taxon>Diversisporales</taxon>
        <taxon>Gigasporaceae</taxon>
        <taxon>Cetraspora</taxon>
    </lineage>
</organism>
<sequence>IDESVVTEEILDDEGIIFMPRIEGEDEVPDSPITAAKVFNAMQTAIRYEEQENSESNLSLEELGFLKNLLKEYKY</sequence>
<keyword evidence="2" id="KW-1185">Reference proteome</keyword>
<dbReference type="Proteomes" id="UP000789366">
    <property type="component" value="Unassembled WGS sequence"/>
</dbReference>
<dbReference type="EMBL" id="CAJVPW010075768">
    <property type="protein sequence ID" value="CAG8797369.1"/>
    <property type="molecule type" value="Genomic_DNA"/>
</dbReference>
<proteinExistence type="predicted"/>
<gene>
    <name evidence="1" type="ORF">SPELUC_LOCUS17750</name>
</gene>
<evidence type="ECO:0000313" key="2">
    <source>
        <dbReference type="Proteomes" id="UP000789366"/>
    </source>
</evidence>
<accession>A0ACA9RJS2</accession>
<evidence type="ECO:0000313" key="1">
    <source>
        <dbReference type="EMBL" id="CAG8797369.1"/>
    </source>
</evidence>
<feature type="non-terminal residue" evidence="1">
    <location>
        <position position="75"/>
    </location>
</feature>
<comment type="caution">
    <text evidence="1">The sequence shown here is derived from an EMBL/GenBank/DDBJ whole genome shotgun (WGS) entry which is preliminary data.</text>
</comment>
<name>A0ACA9RJS2_9GLOM</name>
<protein>
    <submittedName>
        <fullName evidence="1">15300_t:CDS:1</fullName>
    </submittedName>
</protein>